<organism evidence="1 2">
    <name type="scientific">Setaria viridis</name>
    <name type="common">Green bristlegrass</name>
    <name type="synonym">Setaria italica subsp. viridis</name>
    <dbReference type="NCBI Taxonomy" id="4556"/>
    <lineage>
        <taxon>Eukaryota</taxon>
        <taxon>Viridiplantae</taxon>
        <taxon>Streptophyta</taxon>
        <taxon>Embryophyta</taxon>
        <taxon>Tracheophyta</taxon>
        <taxon>Spermatophyta</taxon>
        <taxon>Magnoliopsida</taxon>
        <taxon>Liliopsida</taxon>
        <taxon>Poales</taxon>
        <taxon>Poaceae</taxon>
        <taxon>PACMAD clade</taxon>
        <taxon>Panicoideae</taxon>
        <taxon>Panicodae</taxon>
        <taxon>Paniceae</taxon>
        <taxon>Cenchrinae</taxon>
        <taxon>Setaria</taxon>
    </lineage>
</organism>
<keyword evidence="2" id="KW-1185">Reference proteome</keyword>
<sequence length="115" mass="12001">MHTIHAHPISEVLPDRHPPSTVANIRIIFDFSPDWEGGFSTELAGGPVPVPVPPPSIVSCSPPLVECLVAGGRHHLRQLLSATSGRRCGAGSSTSIPWRIVATCVALSGPRAGIA</sequence>
<evidence type="ECO:0000313" key="2">
    <source>
        <dbReference type="Proteomes" id="UP000298652"/>
    </source>
</evidence>
<evidence type="ECO:0000313" key="1">
    <source>
        <dbReference type="EMBL" id="TKW29159.1"/>
    </source>
</evidence>
<protein>
    <submittedName>
        <fullName evidence="1">Uncharacterized protein</fullName>
    </submittedName>
</protein>
<proteinExistence type="predicted"/>
<dbReference type="AlphaFoldDB" id="A0A4U6VN85"/>
<reference evidence="1" key="1">
    <citation type="submission" date="2019-03" db="EMBL/GenBank/DDBJ databases">
        <title>WGS assembly of Setaria viridis.</title>
        <authorList>
            <person name="Huang P."/>
            <person name="Jenkins J."/>
            <person name="Grimwood J."/>
            <person name="Barry K."/>
            <person name="Healey A."/>
            <person name="Mamidi S."/>
            <person name="Sreedasyam A."/>
            <person name="Shu S."/>
            <person name="Feldman M."/>
            <person name="Wu J."/>
            <person name="Yu Y."/>
            <person name="Chen C."/>
            <person name="Johnson J."/>
            <person name="Rokhsar D."/>
            <person name="Baxter I."/>
            <person name="Schmutz J."/>
            <person name="Brutnell T."/>
            <person name="Kellogg E."/>
        </authorList>
    </citation>
    <scope>NUCLEOTIDE SEQUENCE [LARGE SCALE GENOMIC DNA]</scope>
</reference>
<dbReference type="Proteomes" id="UP000298652">
    <property type="component" value="Chromosome 3"/>
</dbReference>
<name>A0A4U6VN85_SETVI</name>
<accession>A0A4U6VN85</accession>
<dbReference type="EMBL" id="CM016554">
    <property type="protein sequence ID" value="TKW29159.1"/>
    <property type="molecule type" value="Genomic_DNA"/>
</dbReference>
<dbReference type="Gramene" id="TKW29159">
    <property type="protein sequence ID" value="TKW29159"/>
    <property type="gene ID" value="SEVIR_3G378100v2"/>
</dbReference>
<gene>
    <name evidence="1" type="ORF">SEVIR_3G378100v2</name>
</gene>